<name>A0AAW6E3B2_9FIRM</name>
<evidence type="ECO:0000313" key="2">
    <source>
        <dbReference type="EMBL" id="MDB8742952.1"/>
    </source>
</evidence>
<organism evidence="2 3">
    <name type="scientific">Ruminococcus bicirculans</name>
    <name type="common">ex Wegman et al. 2014</name>
    <dbReference type="NCBI Taxonomy" id="1160721"/>
    <lineage>
        <taxon>Bacteria</taxon>
        <taxon>Bacillati</taxon>
        <taxon>Bacillota</taxon>
        <taxon>Clostridia</taxon>
        <taxon>Eubacteriales</taxon>
        <taxon>Oscillospiraceae</taxon>
        <taxon>Ruminococcus</taxon>
    </lineage>
</organism>
<dbReference type="EMBL" id="JAQMLS010000010">
    <property type="protein sequence ID" value="MDB8742952.1"/>
    <property type="molecule type" value="Genomic_DNA"/>
</dbReference>
<dbReference type="Pfam" id="PF14265">
    <property type="entry name" value="DUF4355"/>
    <property type="match status" value="1"/>
</dbReference>
<accession>A0AAW6E3B2</accession>
<dbReference type="Proteomes" id="UP001211421">
    <property type="component" value="Unassembled WGS sequence"/>
</dbReference>
<comment type="caution">
    <text evidence="2">The sequence shown here is derived from an EMBL/GenBank/DDBJ whole genome shotgun (WGS) entry which is preliminary data.</text>
</comment>
<gene>
    <name evidence="2" type="ORF">PNV70_12850</name>
</gene>
<dbReference type="AlphaFoldDB" id="A0AAW6E3B2"/>
<dbReference type="InterPro" id="IPR025580">
    <property type="entry name" value="Gp46"/>
</dbReference>
<sequence>MAEEFEPVTTQEQLDKIVNAKLEENTNAVTKQFEGYVSPADMAEKVKGYETTIADLTAKGKAAEQNLFRVRAAQEYGLPAELSDRLSGEDEKSIRADAEKMSKYFKTSHNAPDFRAEGDPSKNSAENALRRTLEKLKGE</sequence>
<dbReference type="RefSeq" id="WP_195552114.1">
    <property type="nucleotide sequence ID" value="NZ_JADMNX010000010.1"/>
</dbReference>
<feature type="region of interest" description="Disordered" evidence="1">
    <location>
        <begin position="106"/>
        <end position="126"/>
    </location>
</feature>
<protein>
    <submittedName>
        <fullName evidence="2">DUF4355 domain-containing protein</fullName>
    </submittedName>
</protein>
<evidence type="ECO:0000313" key="3">
    <source>
        <dbReference type="Proteomes" id="UP001211421"/>
    </source>
</evidence>
<evidence type="ECO:0000256" key="1">
    <source>
        <dbReference type="SAM" id="MobiDB-lite"/>
    </source>
</evidence>
<reference evidence="2" key="1">
    <citation type="submission" date="2023-01" db="EMBL/GenBank/DDBJ databases">
        <title>Human gut microbiome strain richness.</title>
        <authorList>
            <person name="Chen-Liaw A."/>
        </authorList>
    </citation>
    <scope>NUCLEOTIDE SEQUENCE</scope>
    <source>
        <strain evidence="2">D59st1_B8_D59t2_181005</strain>
    </source>
</reference>
<proteinExistence type="predicted"/>